<dbReference type="EMBL" id="NGKC01000011">
    <property type="protein sequence ID" value="RSU10626.1"/>
    <property type="molecule type" value="Genomic_DNA"/>
</dbReference>
<dbReference type="Proteomes" id="UP000286773">
    <property type="component" value="Unassembled WGS sequence"/>
</dbReference>
<sequence length="60" mass="6842">MLKHKKEAKASFFIGLLHAVSDIAARMIFTEIVANTLLEKHSGLKVLLTMPPKCWGRFFR</sequence>
<evidence type="ECO:0000313" key="1">
    <source>
        <dbReference type="EMBL" id="RSU10626.1"/>
    </source>
</evidence>
<gene>
    <name evidence="1" type="ORF">CBF27_09920</name>
</gene>
<organism evidence="1 2">
    <name type="scientific">Vagococcus acidifermentans</name>
    <dbReference type="NCBI Taxonomy" id="564710"/>
    <lineage>
        <taxon>Bacteria</taxon>
        <taxon>Bacillati</taxon>
        <taxon>Bacillota</taxon>
        <taxon>Bacilli</taxon>
        <taxon>Lactobacillales</taxon>
        <taxon>Enterococcaceae</taxon>
        <taxon>Vagococcus</taxon>
    </lineage>
</organism>
<proteinExistence type="predicted"/>
<dbReference type="RefSeq" id="WP_126814153.1">
    <property type="nucleotide sequence ID" value="NZ_NGKC01000011.1"/>
</dbReference>
<comment type="caution">
    <text evidence="1">The sequence shown here is derived from an EMBL/GenBank/DDBJ whole genome shotgun (WGS) entry which is preliminary data.</text>
</comment>
<accession>A0A430ARE7</accession>
<reference evidence="1 2" key="1">
    <citation type="submission" date="2017-05" db="EMBL/GenBank/DDBJ databases">
        <title>Vagococcus spp. assemblies.</title>
        <authorList>
            <person name="Gulvik C.A."/>
        </authorList>
    </citation>
    <scope>NUCLEOTIDE SEQUENCE [LARGE SCALE GENOMIC DNA]</scope>
    <source>
        <strain evidence="1 2">LMG 24798</strain>
    </source>
</reference>
<dbReference type="AlphaFoldDB" id="A0A430ARE7"/>
<evidence type="ECO:0000313" key="2">
    <source>
        <dbReference type="Proteomes" id="UP000286773"/>
    </source>
</evidence>
<protein>
    <submittedName>
        <fullName evidence="1">Uncharacterized protein</fullName>
    </submittedName>
</protein>
<name>A0A430ARE7_9ENTE</name>
<keyword evidence="2" id="KW-1185">Reference proteome</keyword>